<dbReference type="GeneID" id="115463284"/>
<dbReference type="CTD" id="80010"/>
<feature type="domain" description="RecQ-mediated genome instability protein 1 C-terminal OB-fold" evidence="9">
    <location>
        <begin position="398"/>
        <end position="532"/>
    </location>
</feature>
<dbReference type="Proteomes" id="UP000515156">
    <property type="component" value="Chromosome 2"/>
</dbReference>
<sequence>MNPSSVGVRVNNWLSSTWHVKVPEQWLEACIDWIKQENNDGNLSQAELNKQVYEQWLLTDLRDLEFPVLPDGIADAPKCELNGFYSVQIDSLVDVSQPAYSQLQKLRGKNNPNEQVSASIQMPQKPWEAKPTRMLMLMLTDGLQQIQGMEYQPIPVLHSNISPGTKVTLQGKMACRLGVVLLKPENVKVLGGEVETLVEEYTQEKVLARLIGEDNPILVQSVNPVQSVLELVDESGQNLGPSDEELLASLDENAEYTMNNEIASESGYCSRSDHSNTPSNSAFPTIGSDARQSSGIILQGAMRPLQMGDGPHEASVIDLDRYLEDEYDVLDDDLLLEEEIQKELEEPGMCQPLVMKGNQDIPTRRFTNLSLDSQVSLLDCRTSAHNSQNGMDEKLDKLPFTYISVLLARKTNTVETVQIKSFIVTLNGSLTSSSGLWSIKAKISDGTAYLDVDFKDEVLTKFIGFSVSDMKQLKKDPNQRQKLTAGLQQCQRELIDLCCLMTITFNPTECNATVLSLQDVTMELIENLKKRLHRYQLCRDIIKSCNYS</sequence>
<evidence type="ECO:0000313" key="13">
    <source>
        <dbReference type="RefSeq" id="XP_030049515.1"/>
    </source>
</evidence>
<keyword evidence="11" id="KW-1185">Reference proteome</keyword>
<evidence type="ECO:0000259" key="9">
    <source>
        <dbReference type="Pfam" id="PF16099"/>
    </source>
</evidence>
<dbReference type="FunFam" id="2.40.50.770:FF:000002">
    <property type="entry name" value="recQ-mediated genome instability protein 1"/>
    <property type="match status" value="1"/>
</dbReference>
<evidence type="ECO:0000256" key="6">
    <source>
        <dbReference type="ARBA" id="ARBA00024977"/>
    </source>
</evidence>
<evidence type="ECO:0000313" key="15">
    <source>
        <dbReference type="RefSeq" id="XP_030049517.1"/>
    </source>
</evidence>
<dbReference type="PANTHER" id="PTHR14790">
    <property type="entry name" value="RECQ-MEDIATED GENOME INSTABILITY PROTEIN 1 RMI1"/>
    <property type="match status" value="1"/>
</dbReference>
<evidence type="ECO:0000256" key="5">
    <source>
        <dbReference type="ARBA" id="ARBA00023242"/>
    </source>
</evidence>
<accession>A0A6P7X1S9</accession>
<feature type="compositionally biased region" description="Polar residues" evidence="7">
    <location>
        <begin position="267"/>
        <end position="283"/>
    </location>
</feature>
<dbReference type="OrthoDB" id="341511at2759"/>
<dbReference type="GO" id="GO:0000724">
    <property type="term" value="P:double-strand break repair via homologous recombination"/>
    <property type="evidence" value="ECO:0007669"/>
    <property type="project" value="TreeGrafter"/>
</dbReference>
<comment type="similarity">
    <text evidence="2">Belongs to the RMI1 family.</text>
</comment>
<evidence type="ECO:0000313" key="17">
    <source>
        <dbReference type="RefSeq" id="XP_030049519.1"/>
    </source>
</evidence>
<evidence type="ECO:0000259" key="10">
    <source>
        <dbReference type="Pfam" id="PF21000"/>
    </source>
</evidence>
<dbReference type="RefSeq" id="XP_030049518.1">
    <property type="nucleotide sequence ID" value="XM_030193658.1"/>
</dbReference>
<feature type="region of interest" description="Disordered" evidence="7">
    <location>
        <begin position="267"/>
        <end position="287"/>
    </location>
</feature>
<dbReference type="RefSeq" id="XP_030049519.1">
    <property type="nucleotide sequence ID" value="XM_030193659.1"/>
</dbReference>
<keyword evidence="4" id="KW-0235">DNA replication</keyword>
<feature type="domain" description="RMI1 N-terminal" evidence="10">
    <location>
        <begin position="14"/>
        <end position="63"/>
    </location>
</feature>
<dbReference type="RefSeq" id="XP_030049515.1">
    <property type="nucleotide sequence ID" value="XM_030193655.1"/>
</dbReference>
<dbReference type="Gene3D" id="2.40.50.770">
    <property type="entry name" value="RecQ-mediated genome instability protein Rmi1, C-terminal domain"/>
    <property type="match status" value="1"/>
</dbReference>
<dbReference type="GO" id="GO:0006260">
    <property type="term" value="P:DNA replication"/>
    <property type="evidence" value="ECO:0007669"/>
    <property type="project" value="UniProtKB-KW"/>
</dbReference>
<dbReference type="InterPro" id="IPR032199">
    <property type="entry name" value="RMI1_C"/>
</dbReference>
<gene>
    <name evidence="12 13 14 15 16 17" type="primary">RMI1</name>
</gene>
<evidence type="ECO:0000259" key="8">
    <source>
        <dbReference type="Pfam" id="PF08585"/>
    </source>
</evidence>
<dbReference type="Pfam" id="PF16099">
    <property type="entry name" value="RMI1_C"/>
    <property type="match status" value="1"/>
</dbReference>
<comment type="function">
    <text evidence="6">Essential component of the RMI complex, a complex that plays an important role in the processing of homologous recombination intermediates to limit DNA crossover formation in cells. Promotes TOP3A binding to double Holliday junctions (DHJ) and hence stimulates TOP3A-mediated dissolution. Required for BLM phosphorylation during mitosis. Within the BLM complex, required for BLM and TOP3A stability.</text>
</comment>
<dbReference type="InterPro" id="IPR044881">
    <property type="entry name" value="RMI1_N_N_sf"/>
</dbReference>
<evidence type="ECO:0000256" key="7">
    <source>
        <dbReference type="SAM" id="MobiDB-lite"/>
    </source>
</evidence>
<dbReference type="FunFam" id="1.10.8.1020:FF:000001">
    <property type="entry name" value="RecQ-mediated genome instability protein 1"/>
    <property type="match status" value="1"/>
</dbReference>
<dbReference type="InterPro" id="IPR042470">
    <property type="entry name" value="RMI1_N_C_sf"/>
</dbReference>
<dbReference type="PANTHER" id="PTHR14790:SF15">
    <property type="entry name" value="RECQ-MEDIATED GENOME INSTABILITY PROTEIN 1"/>
    <property type="match status" value="1"/>
</dbReference>
<dbReference type="Pfam" id="PF08585">
    <property type="entry name" value="RMI1_N_C"/>
    <property type="match status" value="1"/>
</dbReference>
<keyword evidence="5" id="KW-0539">Nucleus</keyword>
<dbReference type="RefSeq" id="XP_030049517.1">
    <property type="nucleotide sequence ID" value="XM_030193657.1"/>
</dbReference>
<dbReference type="GO" id="GO:0000712">
    <property type="term" value="P:resolution of meiotic recombination intermediates"/>
    <property type="evidence" value="ECO:0007669"/>
    <property type="project" value="TreeGrafter"/>
</dbReference>
<evidence type="ECO:0000313" key="12">
    <source>
        <dbReference type="RefSeq" id="XP_030049514.1"/>
    </source>
</evidence>
<dbReference type="GO" id="GO:0031422">
    <property type="term" value="C:RecQ family helicase-topoisomerase III complex"/>
    <property type="evidence" value="ECO:0007669"/>
    <property type="project" value="TreeGrafter"/>
</dbReference>
<evidence type="ECO:0000256" key="1">
    <source>
        <dbReference type="ARBA" id="ARBA00004123"/>
    </source>
</evidence>
<evidence type="ECO:0000313" key="11">
    <source>
        <dbReference type="Proteomes" id="UP000515156"/>
    </source>
</evidence>
<proteinExistence type="inferred from homology"/>
<dbReference type="RefSeq" id="XP_030049514.1">
    <property type="nucleotide sequence ID" value="XM_030193654.1"/>
</dbReference>
<evidence type="ECO:0000313" key="14">
    <source>
        <dbReference type="RefSeq" id="XP_030049516.1"/>
    </source>
</evidence>
<dbReference type="RefSeq" id="XP_030049516.1">
    <property type="nucleotide sequence ID" value="XM_030193656.1"/>
</dbReference>
<dbReference type="GO" id="GO:0000166">
    <property type="term" value="F:nucleotide binding"/>
    <property type="evidence" value="ECO:0007669"/>
    <property type="project" value="InterPro"/>
</dbReference>
<evidence type="ECO:0000313" key="16">
    <source>
        <dbReference type="RefSeq" id="XP_030049518.1"/>
    </source>
</evidence>
<evidence type="ECO:0000256" key="2">
    <source>
        <dbReference type="ARBA" id="ARBA00006395"/>
    </source>
</evidence>
<dbReference type="Gene3D" id="2.40.50.510">
    <property type="match status" value="1"/>
</dbReference>
<comment type="subcellular location">
    <subcellularLocation>
        <location evidence="1">Nucleus</location>
    </subcellularLocation>
</comment>
<dbReference type="InterPro" id="IPR049363">
    <property type="entry name" value="RMI1_N"/>
</dbReference>
<dbReference type="InterPro" id="IPR013894">
    <property type="entry name" value="RMI1_OB"/>
</dbReference>
<dbReference type="GO" id="GO:0016604">
    <property type="term" value="C:nuclear body"/>
    <property type="evidence" value="ECO:0007669"/>
    <property type="project" value="TreeGrafter"/>
</dbReference>
<reference evidence="12 13" key="1">
    <citation type="submission" date="2025-04" db="UniProtKB">
        <authorList>
            <consortium name="RefSeq"/>
        </authorList>
    </citation>
    <scope>IDENTIFICATION</scope>
</reference>
<dbReference type="KEGG" id="muo:115463284"/>
<protein>
    <recommendedName>
        <fullName evidence="3">RecQ-mediated genome instability protein 1</fullName>
    </recommendedName>
</protein>
<dbReference type="Pfam" id="PF21000">
    <property type="entry name" value="RMI1_N_N"/>
    <property type="match status" value="1"/>
</dbReference>
<feature type="domain" description="RecQ mediated genome instability protein 1 OB-fold" evidence="8">
    <location>
        <begin position="69"/>
        <end position="204"/>
    </location>
</feature>
<evidence type="ECO:0000256" key="4">
    <source>
        <dbReference type="ARBA" id="ARBA00022705"/>
    </source>
</evidence>
<dbReference type="SMART" id="SM01161">
    <property type="entry name" value="DUF1767"/>
    <property type="match status" value="1"/>
</dbReference>
<dbReference type="AlphaFoldDB" id="A0A6P7X1S9"/>
<name>A0A6P7X1S9_9AMPH</name>
<organism evidence="11 15">
    <name type="scientific">Microcaecilia unicolor</name>
    <dbReference type="NCBI Taxonomy" id="1415580"/>
    <lineage>
        <taxon>Eukaryota</taxon>
        <taxon>Metazoa</taxon>
        <taxon>Chordata</taxon>
        <taxon>Craniata</taxon>
        <taxon>Vertebrata</taxon>
        <taxon>Euteleostomi</taxon>
        <taxon>Amphibia</taxon>
        <taxon>Gymnophiona</taxon>
        <taxon>Siphonopidae</taxon>
        <taxon>Microcaecilia</taxon>
    </lineage>
</organism>
<dbReference type="Gene3D" id="1.10.8.1020">
    <property type="entry name" value="RecQ-mediated genome instability protein 1, N-terminal domain"/>
    <property type="match status" value="1"/>
</dbReference>
<evidence type="ECO:0000256" key="3">
    <source>
        <dbReference type="ARBA" id="ARBA00018987"/>
    </source>
</evidence>